<dbReference type="InterPro" id="IPR020904">
    <property type="entry name" value="Sc_DH/Rdtase_CS"/>
</dbReference>
<evidence type="ECO:0000256" key="1">
    <source>
        <dbReference type="ARBA" id="ARBA00022857"/>
    </source>
</evidence>
<keyword evidence="5" id="KW-1185">Reference proteome</keyword>
<dbReference type="InParanoid" id="A0A316W5D2"/>
<comment type="similarity">
    <text evidence="3">Belongs to the short-chain dehydrogenases/reductases (SDR) family.</text>
</comment>
<dbReference type="PANTHER" id="PTHR43658:SF8">
    <property type="entry name" value="17-BETA-HYDROXYSTEROID DEHYDROGENASE 14-RELATED"/>
    <property type="match status" value="1"/>
</dbReference>
<sequence>MKIADHIFYVTGGASGLGAATVRGLHAKGAHVAIWDLDVEGATRLSEELGGERTLVGEVDVTEEEDVRQAIQAADDKWKGSTVAGCVNCGGVGMAGKIIDAEGEPFNLDTFKKVVDINLVGTFNVSRLTAARIVRDLPRPLQKPNSETQDRGVIINTASAAAFEGQTGQVSYSASKGGVVGMSMPMARDLAWYGIRVMALAPALFSTPMMERLPQRAKDAILRTAEFPLRFGHPEEFAHAVIACIENSMLNGSFIRLDGATRLGKL</sequence>
<dbReference type="RefSeq" id="XP_025372199.1">
    <property type="nucleotide sequence ID" value="XM_025515372.1"/>
</dbReference>
<organism evidence="4 5">
    <name type="scientific">Ceraceosorus guamensis</name>
    <dbReference type="NCBI Taxonomy" id="1522189"/>
    <lineage>
        <taxon>Eukaryota</taxon>
        <taxon>Fungi</taxon>
        <taxon>Dikarya</taxon>
        <taxon>Basidiomycota</taxon>
        <taxon>Ustilaginomycotina</taxon>
        <taxon>Exobasidiomycetes</taxon>
        <taxon>Ceraceosorales</taxon>
        <taxon>Ceraceosoraceae</taxon>
        <taxon>Ceraceosorus</taxon>
    </lineage>
</organism>
<dbReference type="Gene3D" id="3.40.50.720">
    <property type="entry name" value="NAD(P)-binding Rossmann-like Domain"/>
    <property type="match status" value="1"/>
</dbReference>
<evidence type="ECO:0000313" key="5">
    <source>
        <dbReference type="Proteomes" id="UP000245783"/>
    </source>
</evidence>
<dbReference type="PRINTS" id="PR00080">
    <property type="entry name" value="SDRFAMILY"/>
</dbReference>
<dbReference type="InterPro" id="IPR002347">
    <property type="entry name" value="SDR_fam"/>
</dbReference>
<evidence type="ECO:0000256" key="2">
    <source>
        <dbReference type="ARBA" id="ARBA00023002"/>
    </source>
</evidence>
<dbReference type="STRING" id="1522189.A0A316W5D2"/>
<dbReference type="Pfam" id="PF00106">
    <property type="entry name" value="adh_short"/>
    <property type="match status" value="1"/>
</dbReference>
<dbReference type="SUPFAM" id="SSF51735">
    <property type="entry name" value="NAD(P)-binding Rossmann-fold domains"/>
    <property type="match status" value="1"/>
</dbReference>
<dbReference type="PROSITE" id="PS00061">
    <property type="entry name" value="ADH_SHORT"/>
    <property type="match status" value="1"/>
</dbReference>
<dbReference type="EMBL" id="KZ819357">
    <property type="protein sequence ID" value="PWN45039.1"/>
    <property type="molecule type" value="Genomic_DNA"/>
</dbReference>
<dbReference type="AlphaFoldDB" id="A0A316W5D2"/>
<dbReference type="PANTHER" id="PTHR43658">
    <property type="entry name" value="SHORT-CHAIN DEHYDROGENASE/REDUCTASE"/>
    <property type="match status" value="1"/>
</dbReference>
<reference evidence="4 5" key="1">
    <citation type="journal article" date="2018" name="Mol. Biol. Evol.">
        <title>Broad Genomic Sampling Reveals a Smut Pathogenic Ancestry of the Fungal Clade Ustilaginomycotina.</title>
        <authorList>
            <person name="Kijpornyongpan T."/>
            <person name="Mondo S.J."/>
            <person name="Barry K."/>
            <person name="Sandor L."/>
            <person name="Lee J."/>
            <person name="Lipzen A."/>
            <person name="Pangilinan J."/>
            <person name="LaButti K."/>
            <person name="Hainaut M."/>
            <person name="Henrissat B."/>
            <person name="Grigoriev I.V."/>
            <person name="Spatafora J.W."/>
            <person name="Aime M.C."/>
        </authorList>
    </citation>
    <scope>NUCLEOTIDE SEQUENCE [LARGE SCALE GENOMIC DNA]</scope>
    <source>
        <strain evidence="4 5">MCA 4658</strain>
    </source>
</reference>
<keyword evidence="2" id="KW-0560">Oxidoreductase</keyword>
<dbReference type="InterPro" id="IPR036291">
    <property type="entry name" value="NAD(P)-bd_dom_sf"/>
</dbReference>
<dbReference type="GeneID" id="37037242"/>
<evidence type="ECO:0000256" key="3">
    <source>
        <dbReference type="RuleBase" id="RU000363"/>
    </source>
</evidence>
<name>A0A316W5D2_9BASI</name>
<dbReference type="OrthoDB" id="1274115at2759"/>
<accession>A0A316W5D2</accession>
<proteinExistence type="inferred from homology"/>
<dbReference type="Proteomes" id="UP000245783">
    <property type="component" value="Unassembled WGS sequence"/>
</dbReference>
<dbReference type="GO" id="GO:0016491">
    <property type="term" value="F:oxidoreductase activity"/>
    <property type="evidence" value="ECO:0007669"/>
    <property type="project" value="UniProtKB-KW"/>
</dbReference>
<protein>
    <submittedName>
        <fullName evidence="4">NAD(P)-binding protein</fullName>
    </submittedName>
</protein>
<evidence type="ECO:0000313" key="4">
    <source>
        <dbReference type="EMBL" id="PWN45039.1"/>
    </source>
</evidence>
<keyword evidence="1" id="KW-0521">NADP</keyword>
<gene>
    <name evidence="4" type="ORF">IE81DRAFT_333478</name>
</gene>
<dbReference type="PRINTS" id="PR00081">
    <property type="entry name" value="GDHRDH"/>
</dbReference>